<keyword evidence="4" id="KW-1185">Reference proteome</keyword>
<feature type="compositionally biased region" description="Polar residues" evidence="1">
    <location>
        <begin position="201"/>
        <end position="225"/>
    </location>
</feature>
<feature type="region of interest" description="Disordered" evidence="1">
    <location>
        <begin position="549"/>
        <end position="575"/>
    </location>
</feature>
<organism evidence="3 4">
    <name type="scientific">Daphnia sinensis</name>
    <dbReference type="NCBI Taxonomy" id="1820382"/>
    <lineage>
        <taxon>Eukaryota</taxon>
        <taxon>Metazoa</taxon>
        <taxon>Ecdysozoa</taxon>
        <taxon>Arthropoda</taxon>
        <taxon>Crustacea</taxon>
        <taxon>Branchiopoda</taxon>
        <taxon>Diplostraca</taxon>
        <taxon>Cladocera</taxon>
        <taxon>Anomopoda</taxon>
        <taxon>Daphniidae</taxon>
        <taxon>Daphnia</taxon>
        <taxon>Daphnia similis group</taxon>
    </lineage>
</organism>
<proteinExistence type="predicted"/>
<feature type="compositionally biased region" description="Low complexity" evidence="1">
    <location>
        <begin position="130"/>
        <end position="156"/>
    </location>
</feature>
<dbReference type="EMBL" id="WJBH02000005">
    <property type="protein sequence ID" value="KAI9557973.1"/>
    <property type="molecule type" value="Genomic_DNA"/>
</dbReference>
<feature type="compositionally biased region" description="Basic and acidic residues" evidence="1">
    <location>
        <begin position="72"/>
        <end position="81"/>
    </location>
</feature>
<feature type="compositionally biased region" description="Basic and acidic residues" evidence="1">
    <location>
        <begin position="99"/>
        <end position="126"/>
    </location>
</feature>
<protein>
    <submittedName>
        <fullName evidence="3">Uncharacterized protein</fullName>
    </submittedName>
</protein>
<evidence type="ECO:0000313" key="4">
    <source>
        <dbReference type="Proteomes" id="UP000820818"/>
    </source>
</evidence>
<evidence type="ECO:0000313" key="3">
    <source>
        <dbReference type="EMBL" id="KAI9557973.1"/>
    </source>
</evidence>
<evidence type="ECO:0000256" key="1">
    <source>
        <dbReference type="SAM" id="MobiDB-lite"/>
    </source>
</evidence>
<keyword evidence="2" id="KW-0732">Signal</keyword>
<reference evidence="3 4" key="1">
    <citation type="submission" date="2022-05" db="EMBL/GenBank/DDBJ databases">
        <title>A multi-omics perspective on studying reproductive biology in Daphnia sinensis.</title>
        <authorList>
            <person name="Jia J."/>
        </authorList>
    </citation>
    <scope>NUCLEOTIDE SEQUENCE [LARGE SCALE GENOMIC DNA]</scope>
    <source>
        <strain evidence="3 4">WSL</strain>
    </source>
</reference>
<feature type="compositionally biased region" description="Basic and acidic residues" evidence="1">
    <location>
        <begin position="556"/>
        <end position="567"/>
    </location>
</feature>
<feature type="compositionally biased region" description="Low complexity" evidence="1">
    <location>
        <begin position="305"/>
        <end position="321"/>
    </location>
</feature>
<feature type="compositionally biased region" description="Basic and acidic residues" evidence="1">
    <location>
        <begin position="388"/>
        <end position="418"/>
    </location>
</feature>
<evidence type="ECO:0000256" key="2">
    <source>
        <dbReference type="SAM" id="SignalP"/>
    </source>
</evidence>
<feature type="compositionally biased region" description="Polar residues" evidence="1">
    <location>
        <begin position="235"/>
        <end position="244"/>
    </location>
</feature>
<feature type="signal peptide" evidence="2">
    <location>
        <begin position="1"/>
        <end position="21"/>
    </location>
</feature>
<feature type="compositionally biased region" description="Basic and acidic residues" evidence="1">
    <location>
        <begin position="330"/>
        <end position="348"/>
    </location>
</feature>
<feature type="region of interest" description="Disordered" evidence="1">
    <location>
        <begin position="280"/>
        <end position="348"/>
    </location>
</feature>
<feature type="region of interest" description="Disordered" evidence="1">
    <location>
        <begin position="368"/>
        <end position="518"/>
    </location>
</feature>
<feature type="compositionally biased region" description="Low complexity" evidence="1">
    <location>
        <begin position="56"/>
        <end position="71"/>
    </location>
</feature>
<feature type="region of interest" description="Disordered" evidence="1">
    <location>
        <begin position="53"/>
        <end position="261"/>
    </location>
</feature>
<dbReference type="Proteomes" id="UP000820818">
    <property type="component" value="Linkage Group LG5"/>
</dbReference>
<sequence length="575" mass="61179">MTMVKASAILICLATVCVISAYPVGSPQTAENKGRGRSYPLIISHYSNVRNSKYNAPPATEAAPTTPAAVLKESDDLKLKTDEDDDDIHSASPTTSVADDAKRKNVEEEEKVKDEADEKSEKHEAQPDMAAADSAAAVNVPKSESASAEAAPAVEAHTPEDSLPVSKAAAVPSNEKIEVVEQTQEPKLSEGSADAAAVKESQATGTALTNVQEEVQPTQKTTSSIEADKPAALGESQTADQQVKANPEMDMPNTTNSAPDSVAKIEETKVEMVNEEVKLSEAIAPSDEPAKASESTTEQVKVEEAPVAEVKVTPEPTTPVESSRTAVLATEKEKTSEFFEEDRSFKDRPEPELILAAIRQSAAAALGVGEEQKALPAQIDDVANEGIRLQRDDNKKTAEKKEKEKEKYSAKPTKEKKPVKQTTQSNDPVQEYDDVVTRSGKSKDDAESTTDTTVDKALTADEPVHAGQVPSNYPVVLPDGGSALSHQITSSESPKDVVESSTTSLTPTNYPVILPSGDSTLSDKIAQEETKSEEPVVISLVPSNYPVVLPSGESTLSDKVKPEDLESPKVATGEN</sequence>
<feature type="chain" id="PRO_5042021731" evidence="2">
    <location>
        <begin position="22"/>
        <end position="575"/>
    </location>
</feature>
<dbReference type="AlphaFoldDB" id="A0AAD5LHU1"/>
<comment type="caution">
    <text evidence="3">The sequence shown here is derived from an EMBL/GenBank/DDBJ whole genome shotgun (WGS) entry which is preliminary data.</text>
</comment>
<accession>A0AAD5LHU1</accession>
<feature type="compositionally biased region" description="Polar residues" evidence="1">
    <location>
        <begin position="499"/>
        <end position="509"/>
    </location>
</feature>
<gene>
    <name evidence="3" type="ORF">GHT06_014726</name>
</gene>
<name>A0AAD5LHU1_9CRUS</name>